<dbReference type="EMBL" id="CP102480">
    <property type="protein sequence ID" value="UUX50840.1"/>
    <property type="molecule type" value="Genomic_DNA"/>
</dbReference>
<evidence type="ECO:0000256" key="5">
    <source>
        <dbReference type="ARBA" id="ARBA00013558"/>
    </source>
</evidence>
<dbReference type="RefSeq" id="WP_257770078.1">
    <property type="nucleotide sequence ID" value="NZ_CP102480.1"/>
</dbReference>
<name>A0A9J7AU06_9PROT</name>
<dbReference type="Gene3D" id="1.10.260.50">
    <property type="match status" value="1"/>
</dbReference>
<dbReference type="AlphaFoldDB" id="A0A9J7AU06"/>
<comment type="cofactor">
    <cofactor evidence="1 12">
        <name>pyridoxal 5'-phosphate</name>
        <dbReference type="ChEBI" id="CHEBI:597326"/>
    </cofactor>
</comment>
<dbReference type="InterPro" id="IPR016454">
    <property type="entry name" value="Cysteine_dSase"/>
</dbReference>
<evidence type="ECO:0000259" key="13">
    <source>
        <dbReference type="Pfam" id="PF00266"/>
    </source>
</evidence>
<dbReference type="PROSITE" id="PS00595">
    <property type="entry name" value="AA_TRANSFER_CLASS_5"/>
    <property type="match status" value="1"/>
</dbReference>
<dbReference type="EC" id="2.8.1.7" evidence="4"/>
<keyword evidence="7" id="KW-0479">Metal-binding</keyword>
<keyword evidence="9" id="KW-0408">Iron</keyword>
<dbReference type="PIRSF" id="PIRSF005572">
    <property type="entry name" value="NifS"/>
    <property type="match status" value="1"/>
</dbReference>
<protein>
    <recommendedName>
        <fullName evidence="5">Cysteine desulfurase</fullName>
        <ecNumber evidence="4">2.8.1.7</ecNumber>
    </recommendedName>
</protein>
<dbReference type="InterPro" id="IPR000192">
    <property type="entry name" value="Aminotrans_V_dom"/>
</dbReference>
<evidence type="ECO:0000256" key="4">
    <source>
        <dbReference type="ARBA" id="ARBA00012239"/>
    </source>
</evidence>
<dbReference type="GO" id="GO:0051536">
    <property type="term" value="F:iron-sulfur cluster binding"/>
    <property type="evidence" value="ECO:0007669"/>
    <property type="project" value="UniProtKB-KW"/>
</dbReference>
<feature type="domain" description="Aminotransferase class V" evidence="13">
    <location>
        <begin position="5"/>
        <end position="354"/>
    </location>
</feature>
<evidence type="ECO:0000256" key="9">
    <source>
        <dbReference type="ARBA" id="ARBA00023004"/>
    </source>
</evidence>
<dbReference type="Gene3D" id="3.90.1150.10">
    <property type="entry name" value="Aspartate Aminotransferase, domain 1"/>
    <property type="match status" value="1"/>
</dbReference>
<gene>
    <name evidence="14" type="ORF">NUH88_03860</name>
</gene>
<dbReference type="Gene3D" id="3.40.640.10">
    <property type="entry name" value="Type I PLP-dependent aspartate aminotransferase-like (Major domain)"/>
    <property type="match status" value="1"/>
</dbReference>
<dbReference type="PANTHER" id="PTHR11601:SF34">
    <property type="entry name" value="CYSTEINE DESULFURASE"/>
    <property type="match status" value="1"/>
</dbReference>
<evidence type="ECO:0000256" key="10">
    <source>
        <dbReference type="ARBA" id="ARBA00023014"/>
    </source>
</evidence>
<dbReference type="InterPro" id="IPR015421">
    <property type="entry name" value="PyrdxlP-dep_Trfase_major"/>
</dbReference>
<dbReference type="Pfam" id="PF00266">
    <property type="entry name" value="Aminotran_5"/>
    <property type="match status" value="1"/>
</dbReference>
<evidence type="ECO:0000256" key="6">
    <source>
        <dbReference type="ARBA" id="ARBA00022679"/>
    </source>
</evidence>
<dbReference type="PANTHER" id="PTHR11601">
    <property type="entry name" value="CYSTEINE DESULFURYLASE FAMILY MEMBER"/>
    <property type="match status" value="1"/>
</dbReference>
<dbReference type="Proteomes" id="UP001060336">
    <property type="component" value="Chromosome"/>
</dbReference>
<comment type="catalytic activity">
    <reaction evidence="11">
        <text>(sulfur carrier)-H + L-cysteine = (sulfur carrier)-SH + L-alanine</text>
        <dbReference type="Rhea" id="RHEA:43892"/>
        <dbReference type="Rhea" id="RHEA-COMP:14737"/>
        <dbReference type="Rhea" id="RHEA-COMP:14739"/>
        <dbReference type="ChEBI" id="CHEBI:29917"/>
        <dbReference type="ChEBI" id="CHEBI:35235"/>
        <dbReference type="ChEBI" id="CHEBI:57972"/>
        <dbReference type="ChEBI" id="CHEBI:64428"/>
        <dbReference type="EC" id="2.8.1.7"/>
    </reaction>
</comment>
<dbReference type="InterPro" id="IPR020578">
    <property type="entry name" value="Aminotrans_V_PyrdxlP_BS"/>
</dbReference>
<keyword evidence="10" id="KW-0411">Iron-sulfur</keyword>
<evidence type="ECO:0000313" key="15">
    <source>
        <dbReference type="Proteomes" id="UP001060336"/>
    </source>
</evidence>
<evidence type="ECO:0000256" key="11">
    <source>
        <dbReference type="ARBA" id="ARBA00050776"/>
    </source>
</evidence>
<reference evidence="14" key="1">
    <citation type="submission" date="2022-08" db="EMBL/GenBank/DDBJ databases">
        <title>Nisaea acidiphila sp. nov., isolated from a marine algal debris and emended description of the genus Nisaea Urios et al. 2008.</title>
        <authorList>
            <person name="Kwon K."/>
        </authorList>
    </citation>
    <scope>NUCLEOTIDE SEQUENCE</scope>
    <source>
        <strain evidence="14">MEBiC11861</strain>
    </source>
</reference>
<proteinExistence type="inferred from homology"/>
<comment type="function">
    <text evidence="2">Catalyzes the removal of elemental sulfur atoms from cysteine to produce alanine. Seems to participate in the biosynthesis of the nitrogenase metalloclusters by providing the inorganic sulfur required for the Fe-S core formation.</text>
</comment>
<accession>A0A9J7AU06</accession>
<keyword evidence="8" id="KW-0663">Pyridoxal phosphate</keyword>
<keyword evidence="15" id="KW-1185">Reference proteome</keyword>
<evidence type="ECO:0000256" key="12">
    <source>
        <dbReference type="RuleBase" id="RU004504"/>
    </source>
</evidence>
<dbReference type="InterPro" id="IPR015422">
    <property type="entry name" value="PyrdxlP-dep_Trfase_small"/>
</dbReference>
<evidence type="ECO:0000256" key="1">
    <source>
        <dbReference type="ARBA" id="ARBA00001933"/>
    </source>
</evidence>
<dbReference type="SUPFAM" id="SSF53383">
    <property type="entry name" value="PLP-dependent transferases"/>
    <property type="match status" value="1"/>
</dbReference>
<dbReference type="GO" id="GO:0046872">
    <property type="term" value="F:metal ion binding"/>
    <property type="evidence" value="ECO:0007669"/>
    <property type="project" value="UniProtKB-KW"/>
</dbReference>
<evidence type="ECO:0000256" key="8">
    <source>
        <dbReference type="ARBA" id="ARBA00022898"/>
    </source>
</evidence>
<organism evidence="14 15">
    <name type="scientific">Nisaea acidiphila</name>
    <dbReference type="NCBI Taxonomy" id="1862145"/>
    <lineage>
        <taxon>Bacteria</taxon>
        <taxon>Pseudomonadati</taxon>
        <taxon>Pseudomonadota</taxon>
        <taxon>Alphaproteobacteria</taxon>
        <taxon>Rhodospirillales</taxon>
        <taxon>Thalassobaculaceae</taxon>
        <taxon>Nisaea</taxon>
    </lineage>
</organism>
<sequence>MASRVYADYNATAPLREMAVTAMTEAMRAVGNPSSVHGPGRAARALIEKARAQVGALIGAPSQTIVFTSGGTEASALALKGSGRRRIVTSAIEHEAVLAAVPDAIRIPVDAEGVLDLGALRSALAEGGADTLVSVQWANNETGVLQPIEDVVAVAKEHGALVHSDAVQAAGKVPVDVISAGLDLLSLSAHKIGGPAGVGALFVREGLDLSAQQTGGGQEKGRRSGTENKIGIVGFGAAAAQAMAEMDDWDRVRDLRDRFEVAVREAGPGARIFSADAPRLPNTSCVSLTGTRGETQVISLDLAGVAVSSGSACSSGKVRRSHVLDAMDPGTSDAETAIRVSLGWDSTDDDIDRLVAAWRGLYNRAGAETQRSA</sequence>
<evidence type="ECO:0000313" key="14">
    <source>
        <dbReference type="EMBL" id="UUX50840.1"/>
    </source>
</evidence>
<dbReference type="InterPro" id="IPR015424">
    <property type="entry name" value="PyrdxlP-dep_Trfase"/>
</dbReference>
<dbReference type="KEGG" id="naci:NUH88_03860"/>
<keyword evidence="6" id="KW-0808">Transferase</keyword>
<evidence type="ECO:0000256" key="7">
    <source>
        <dbReference type="ARBA" id="ARBA00022723"/>
    </source>
</evidence>
<evidence type="ECO:0000256" key="2">
    <source>
        <dbReference type="ARBA" id="ARBA00003120"/>
    </source>
</evidence>
<evidence type="ECO:0000256" key="3">
    <source>
        <dbReference type="ARBA" id="ARBA00006490"/>
    </source>
</evidence>
<dbReference type="GO" id="GO:0031071">
    <property type="term" value="F:cysteine desulfurase activity"/>
    <property type="evidence" value="ECO:0007669"/>
    <property type="project" value="UniProtKB-EC"/>
</dbReference>
<comment type="similarity">
    <text evidence="3">Belongs to the class-V pyridoxal-phosphate-dependent aminotransferase family. NifS/IscS subfamily.</text>
</comment>